<dbReference type="InterPro" id="IPR010255">
    <property type="entry name" value="Haem_peroxidase_sf"/>
</dbReference>
<accession>A0A7R9G2S9</accession>
<proteinExistence type="predicted"/>
<dbReference type="PANTHER" id="PTHR11475">
    <property type="entry name" value="OXIDASE/PEROXIDASE"/>
    <property type="match status" value="1"/>
</dbReference>
<dbReference type="InterPro" id="IPR019791">
    <property type="entry name" value="Haem_peroxidase_animal"/>
</dbReference>
<dbReference type="Gene3D" id="1.10.640.10">
    <property type="entry name" value="Haem peroxidase domain superfamily, animal type"/>
    <property type="match status" value="1"/>
</dbReference>
<dbReference type="InterPro" id="IPR037120">
    <property type="entry name" value="Haem_peroxidase_sf_animal"/>
</dbReference>
<evidence type="ECO:0000313" key="2">
    <source>
        <dbReference type="EMBL" id="CAD7263638.1"/>
    </source>
</evidence>
<dbReference type="AlphaFoldDB" id="A0A7R9G2S9"/>
<dbReference type="SUPFAM" id="SSF48113">
    <property type="entry name" value="Heme-dependent peroxidases"/>
    <property type="match status" value="1"/>
</dbReference>
<organism evidence="2">
    <name type="scientific">Timema shepardi</name>
    <name type="common">Walking stick</name>
    <dbReference type="NCBI Taxonomy" id="629360"/>
    <lineage>
        <taxon>Eukaryota</taxon>
        <taxon>Metazoa</taxon>
        <taxon>Ecdysozoa</taxon>
        <taxon>Arthropoda</taxon>
        <taxon>Hexapoda</taxon>
        <taxon>Insecta</taxon>
        <taxon>Pterygota</taxon>
        <taxon>Neoptera</taxon>
        <taxon>Polyneoptera</taxon>
        <taxon>Phasmatodea</taxon>
        <taxon>Timematodea</taxon>
        <taxon>Timematoidea</taxon>
        <taxon>Timematidae</taxon>
        <taxon>Timema</taxon>
    </lineage>
</organism>
<sequence>MGPLAPYTLNHLSCGPHFTFHIDTKVTTTISNLVGNDHHNINTGNCDLNIIIIPITFFFNLTNVNMSKGRYVCSQNIVKLSHLYEHPDDVDYVVGGSLEAHVNGALSGPSFLCVMVEQFYRTRAGDKFFYENGDHHHSFTHGEQQMLTYYITVCQHECLFPEQLNEIRKSSISRLLCDNGDDIFSMQPKGFQKISHDCGTYVAGLSNGEYVAQSQLMLRHCHQQTARHVVTDMKMPVANIYSSEVVDVEQSPCDRHTSLNMSEPSGGCLTSRTTSLATPYRNHVATTPHAHHLSGCPAEMARHYCRNLQLVNIFIFYSNSVVHCKRDDLLPVVNLGLWKDHNQHK</sequence>
<dbReference type="Pfam" id="PF03098">
    <property type="entry name" value="An_peroxidase"/>
    <property type="match status" value="1"/>
</dbReference>
<dbReference type="GO" id="GO:0020037">
    <property type="term" value="F:heme binding"/>
    <property type="evidence" value="ECO:0007669"/>
    <property type="project" value="InterPro"/>
</dbReference>
<gene>
    <name evidence="2" type="ORF">TSIB3V08_LOCUS7711</name>
</gene>
<name>A0A7R9G2S9_TIMSH</name>
<protein>
    <submittedName>
        <fullName evidence="2">Uncharacterized protein</fullName>
    </submittedName>
</protein>
<keyword evidence="1" id="KW-0575">Peroxidase</keyword>
<evidence type="ECO:0000256" key="1">
    <source>
        <dbReference type="ARBA" id="ARBA00022559"/>
    </source>
</evidence>
<dbReference type="GO" id="GO:0006979">
    <property type="term" value="P:response to oxidative stress"/>
    <property type="evidence" value="ECO:0007669"/>
    <property type="project" value="InterPro"/>
</dbReference>
<reference evidence="2" key="1">
    <citation type="submission" date="2020-11" db="EMBL/GenBank/DDBJ databases">
        <authorList>
            <person name="Tran Van P."/>
        </authorList>
    </citation>
    <scope>NUCLEOTIDE SEQUENCE</scope>
</reference>
<dbReference type="GO" id="GO:0004601">
    <property type="term" value="F:peroxidase activity"/>
    <property type="evidence" value="ECO:0007669"/>
    <property type="project" value="UniProtKB-KW"/>
</dbReference>
<dbReference type="PROSITE" id="PS50292">
    <property type="entry name" value="PEROXIDASE_3"/>
    <property type="match status" value="1"/>
</dbReference>
<dbReference type="PANTHER" id="PTHR11475:SF86">
    <property type="entry name" value="PEROXIDASE"/>
    <property type="match status" value="1"/>
</dbReference>
<keyword evidence="1" id="KW-0560">Oxidoreductase</keyword>
<dbReference type="EMBL" id="OC003735">
    <property type="protein sequence ID" value="CAD7263638.1"/>
    <property type="molecule type" value="Genomic_DNA"/>
</dbReference>